<keyword evidence="4" id="KW-1185">Reference proteome</keyword>
<dbReference type="PANTHER" id="PTHR34457:SF3">
    <property type="entry name" value="PROTEIN TIC236, CHLOROPLASTIC"/>
    <property type="match status" value="1"/>
</dbReference>
<accession>A0ABD1WFA1</accession>
<comment type="caution">
    <text evidence="3">The sequence shown here is derived from an EMBL/GenBank/DDBJ whole genome shotgun (WGS) entry which is preliminary data.</text>
</comment>
<keyword evidence="2" id="KW-0812">Transmembrane</keyword>
<evidence type="ECO:0000313" key="3">
    <source>
        <dbReference type="EMBL" id="KAL2548368.1"/>
    </source>
</evidence>
<feature type="compositionally biased region" description="Polar residues" evidence="1">
    <location>
        <begin position="404"/>
        <end position="415"/>
    </location>
</feature>
<gene>
    <name evidence="3" type="ORF">Fot_09898</name>
</gene>
<dbReference type="EMBL" id="JBFOLJ010000003">
    <property type="protein sequence ID" value="KAL2548368.1"/>
    <property type="molecule type" value="Genomic_DNA"/>
</dbReference>
<evidence type="ECO:0000313" key="4">
    <source>
        <dbReference type="Proteomes" id="UP001604277"/>
    </source>
</evidence>
<feature type="region of interest" description="Disordered" evidence="1">
    <location>
        <begin position="404"/>
        <end position="432"/>
    </location>
</feature>
<sequence length="432" mass="48676">MSCKLQNSFLWVPLQCNVIQRKNKGNYVHQNGVKVKPSKKGSKFHTVKCAKKHDWMSQGIKFTHFHGKNVELLWKKLGLQSSWMINSVKEPLVRSKTLVRSMAPLWEEGLFLIRCSIFCAVMSGVCLLVWYGQLKAKSYVEARLLPRVCALLSDHFQRELDFGKVRRISPLSITLESCSIGPHNEEFSCGEHKRRTTLGWGYPIMKALHIGTCQPKKELIFVQGLGGLQERKLCFAGRGEEMTQLGNAAENGYVISEASCILSEGDLSKESASLPTRFTVPQESFFYMDEKIHQRDHHCMDAGVEYDLKHADLEKAFGARIAQSRNIWTKIIPGPMRHQFKRRANGRDLSMAGIAAKRRILERSASEARAYFWGQSRGESGNYARASGAYDVLNLESSLKQTEGDTASSISAVTSSERDARADNQNATYKNC</sequence>
<evidence type="ECO:0000256" key="1">
    <source>
        <dbReference type="SAM" id="MobiDB-lite"/>
    </source>
</evidence>
<protein>
    <submittedName>
        <fullName evidence="3">Embryo defective</fullName>
    </submittedName>
</protein>
<feature type="compositionally biased region" description="Polar residues" evidence="1">
    <location>
        <begin position="423"/>
        <end position="432"/>
    </location>
</feature>
<organism evidence="3 4">
    <name type="scientific">Forsythia ovata</name>
    <dbReference type="NCBI Taxonomy" id="205694"/>
    <lineage>
        <taxon>Eukaryota</taxon>
        <taxon>Viridiplantae</taxon>
        <taxon>Streptophyta</taxon>
        <taxon>Embryophyta</taxon>
        <taxon>Tracheophyta</taxon>
        <taxon>Spermatophyta</taxon>
        <taxon>Magnoliopsida</taxon>
        <taxon>eudicotyledons</taxon>
        <taxon>Gunneridae</taxon>
        <taxon>Pentapetalae</taxon>
        <taxon>asterids</taxon>
        <taxon>lamiids</taxon>
        <taxon>Lamiales</taxon>
        <taxon>Oleaceae</taxon>
        <taxon>Forsythieae</taxon>
        <taxon>Forsythia</taxon>
    </lineage>
</organism>
<proteinExistence type="predicted"/>
<name>A0ABD1WFA1_9LAMI</name>
<keyword evidence="2" id="KW-0472">Membrane</keyword>
<dbReference type="AlphaFoldDB" id="A0ABD1WFA1"/>
<dbReference type="Proteomes" id="UP001604277">
    <property type="component" value="Unassembled WGS sequence"/>
</dbReference>
<reference evidence="4" key="1">
    <citation type="submission" date="2024-07" db="EMBL/GenBank/DDBJ databases">
        <title>Two chromosome-level genome assemblies of Korean endemic species Abeliophyllum distichum and Forsythia ovata (Oleaceae).</title>
        <authorList>
            <person name="Jang H."/>
        </authorList>
    </citation>
    <scope>NUCLEOTIDE SEQUENCE [LARGE SCALE GENOMIC DNA]</scope>
</reference>
<dbReference type="InterPro" id="IPR053022">
    <property type="entry name" value="Chloroplast_translocon_comp"/>
</dbReference>
<dbReference type="PANTHER" id="PTHR34457">
    <property type="entry name" value="EMBRYO DEFECTIVE 2410"/>
    <property type="match status" value="1"/>
</dbReference>
<keyword evidence="2" id="KW-1133">Transmembrane helix</keyword>
<feature type="transmembrane region" description="Helical" evidence="2">
    <location>
        <begin position="110"/>
        <end position="131"/>
    </location>
</feature>
<evidence type="ECO:0000256" key="2">
    <source>
        <dbReference type="SAM" id="Phobius"/>
    </source>
</evidence>